<sequence length="80" mass="9258">MMLCPRSLILDRVLKSAVTFPYRKFSMSQISQQGKVPDMAEVRNRLREIVGGSTNWQYVPNIMQINWRSLKCTLNDVLSP</sequence>
<dbReference type="RefSeq" id="XP_026101894.1">
    <property type="nucleotide sequence ID" value="XM_026246109.1"/>
</dbReference>
<dbReference type="Proteomes" id="UP000515129">
    <property type="component" value="Unplaced"/>
</dbReference>
<gene>
    <name evidence="2" type="primary">LOC113073228</name>
</gene>
<evidence type="ECO:0000313" key="1">
    <source>
        <dbReference type="Proteomes" id="UP000515129"/>
    </source>
</evidence>
<dbReference type="AlphaFoldDB" id="A0A6P6N056"/>
<protein>
    <submittedName>
        <fullName evidence="2">Uncharacterized protein LOC113073228 isoform X1</fullName>
    </submittedName>
</protein>
<keyword evidence="1" id="KW-1185">Reference proteome</keyword>
<proteinExistence type="predicted"/>
<dbReference type="KEGG" id="caua:113073228"/>
<reference evidence="2" key="1">
    <citation type="submission" date="2025-08" db="UniProtKB">
        <authorList>
            <consortium name="RefSeq"/>
        </authorList>
    </citation>
    <scope>IDENTIFICATION</scope>
    <source>
        <strain evidence="2">Wakin</strain>
        <tissue evidence="2">Muscle</tissue>
    </source>
</reference>
<name>A0A6P6N056_CARAU</name>
<dbReference type="GeneID" id="113073228"/>
<organism evidence="1 2">
    <name type="scientific">Carassius auratus</name>
    <name type="common">Goldfish</name>
    <dbReference type="NCBI Taxonomy" id="7957"/>
    <lineage>
        <taxon>Eukaryota</taxon>
        <taxon>Metazoa</taxon>
        <taxon>Chordata</taxon>
        <taxon>Craniata</taxon>
        <taxon>Vertebrata</taxon>
        <taxon>Euteleostomi</taxon>
        <taxon>Actinopterygii</taxon>
        <taxon>Neopterygii</taxon>
        <taxon>Teleostei</taxon>
        <taxon>Ostariophysi</taxon>
        <taxon>Cypriniformes</taxon>
        <taxon>Cyprinidae</taxon>
        <taxon>Cyprininae</taxon>
        <taxon>Carassius</taxon>
    </lineage>
</organism>
<accession>A0A6P6N056</accession>
<evidence type="ECO:0000313" key="2">
    <source>
        <dbReference type="RefSeq" id="XP_026101894.1"/>
    </source>
</evidence>